<sequence>MKLYIGCYTEKLSEELDGKGRGIYVLDFDTSTGTIKYVDCIEATNPSYLAISNDGKYLFAIEESPIENAPKICSYGINMSPEGKHLELINSCPLPGSYACHLALSKSGYHLIVGVYMSGNVLVYPVTTTGQIQAHIHNVVHKGSGPNKMRQEAPHVHFICPDDEGQFYAVDLGIDMVKSYRFTHDSIVEQQEKHMKVDPGAGPRHMVISPSGNYAFVFSELDAKIYSFKKVDGKFEPLASMLTLPAHFKDVPSAAAIRMHPNGRFIYVSNRTFNGITIIHFDENDEKMSLIGDVPTGGKTPRDMNIDPDGNWLICANQDSDNLVVFSINQESGELSQISVNEEVKTPSCVLFRKEE</sequence>
<evidence type="ECO:0000313" key="3">
    <source>
        <dbReference type="EMBL" id="MDN5217281.1"/>
    </source>
</evidence>
<organism evidence="3 4">
    <name type="scientific">Agaribacillus aureus</name>
    <dbReference type="NCBI Taxonomy" id="3051825"/>
    <lineage>
        <taxon>Bacteria</taxon>
        <taxon>Pseudomonadati</taxon>
        <taxon>Bacteroidota</taxon>
        <taxon>Cytophagia</taxon>
        <taxon>Cytophagales</taxon>
        <taxon>Splendidivirgaceae</taxon>
        <taxon>Agaribacillus</taxon>
    </lineage>
</organism>
<protein>
    <submittedName>
        <fullName evidence="3">Lactonase family protein</fullName>
        <ecNumber evidence="3">3.1.1.-</ecNumber>
    </submittedName>
</protein>
<dbReference type="EC" id="3.1.1.-" evidence="3"/>
<keyword evidence="2" id="KW-0313">Glucose metabolism</keyword>
<dbReference type="PANTHER" id="PTHR30344:SF1">
    <property type="entry name" value="6-PHOSPHOGLUCONOLACTONASE"/>
    <property type="match status" value="1"/>
</dbReference>
<dbReference type="InterPro" id="IPR050282">
    <property type="entry name" value="Cycloisomerase_2"/>
</dbReference>
<dbReference type="InterPro" id="IPR019405">
    <property type="entry name" value="Lactonase_7-beta_prop"/>
</dbReference>
<dbReference type="Proteomes" id="UP001172083">
    <property type="component" value="Unassembled WGS sequence"/>
</dbReference>
<keyword evidence="3" id="KW-0378">Hydrolase</keyword>
<evidence type="ECO:0000256" key="1">
    <source>
        <dbReference type="ARBA" id="ARBA00005564"/>
    </source>
</evidence>
<dbReference type="RefSeq" id="WP_346762618.1">
    <property type="nucleotide sequence ID" value="NZ_JAUJEB010000015.1"/>
</dbReference>
<keyword evidence="4" id="KW-1185">Reference proteome</keyword>
<evidence type="ECO:0000256" key="2">
    <source>
        <dbReference type="ARBA" id="ARBA00022526"/>
    </source>
</evidence>
<dbReference type="Pfam" id="PF10282">
    <property type="entry name" value="Lactonase"/>
    <property type="match status" value="1"/>
</dbReference>
<dbReference type="GO" id="GO:0016787">
    <property type="term" value="F:hydrolase activity"/>
    <property type="evidence" value="ECO:0007669"/>
    <property type="project" value="UniProtKB-KW"/>
</dbReference>
<comment type="similarity">
    <text evidence="1">Belongs to the cycloisomerase 2 family.</text>
</comment>
<name>A0ABT8LLH0_9BACT</name>
<dbReference type="SUPFAM" id="SSF75011">
    <property type="entry name" value="3-carboxy-cis,cis-mucoante lactonizing enzyme"/>
    <property type="match status" value="1"/>
</dbReference>
<proteinExistence type="inferred from homology"/>
<comment type="caution">
    <text evidence="3">The sequence shown here is derived from an EMBL/GenBank/DDBJ whole genome shotgun (WGS) entry which is preliminary data.</text>
</comment>
<gene>
    <name evidence="3" type="ORF">QQ020_34730</name>
</gene>
<reference evidence="3" key="1">
    <citation type="submission" date="2023-06" db="EMBL/GenBank/DDBJ databases">
        <title>Genomic of Agaribacillus aureum.</title>
        <authorList>
            <person name="Wang G."/>
        </authorList>
    </citation>
    <scope>NUCLEOTIDE SEQUENCE</scope>
    <source>
        <strain evidence="3">BMA12</strain>
    </source>
</reference>
<dbReference type="InterPro" id="IPR015943">
    <property type="entry name" value="WD40/YVTN_repeat-like_dom_sf"/>
</dbReference>
<evidence type="ECO:0000313" key="4">
    <source>
        <dbReference type="Proteomes" id="UP001172083"/>
    </source>
</evidence>
<dbReference type="PANTHER" id="PTHR30344">
    <property type="entry name" value="6-PHOSPHOGLUCONOLACTONASE-RELATED"/>
    <property type="match status" value="1"/>
</dbReference>
<dbReference type="EMBL" id="JAUJEB010000015">
    <property type="protein sequence ID" value="MDN5217281.1"/>
    <property type="molecule type" value="Genomic_DNA"/>
</dbReference>
<keyword evidence="2" id="KW-0119">Carbohydrate metabolism</keyword>
<dbReference type="Gene3D" id="2.130.10.10">
    <property type="entry name" value="YVTN repeat-like/Quinoprotein amine dehydrogenase"/>
    <property type="match status" value="1"/>
</dbReference>
<accession>A0ABT8LLH0</accession>